<reference evidence="2 3" key="1">
    <citation type="journal article" date="2019" name="Commun. Biol.">
        <title>The bagworm genome reveals a unique fibroin gene that provides high tensile strength.</title>
        <authorList>
            <person name="Kono N."/>
            <person name="Nakamura H."/>
            <person name="Ohtoshi R."/>
            <person name="Tomita M."/>
            <person name="Numata K."/>
            <person name="Arakawa K."/>
        </authorList>
    </citation>
    <scope>NUCLEOTIDE SEQUENCE [LARGE SCALE GENOMIC DNA]</scope>
</reference>
<proteinExistence type="predicted"/>
<comment type="caution">
    <text evidence="2">The sequence shown here is derived from an EMBL/GenBank/DDBJ whole genome shotgun (WGS) entry which is preliminary data.</text>
</comment>
<evidence type="ECO:0000313" key="2">
    <source>
        <dbReference type="EMBL" id="GBP37334.1"/>
    </source>
</evidence>
<dbReference type="Proteomes" id="UP000299102">
    <property type="component" value="Unassembled WGS sequence"/>
</dbReference>
<protein>
    <submittedName>
        <fullName evidence="2">Uncharacterized protein</fullName>
    </submittedName>
</protein>
<name>A0A4C1VHB2_EUMVA</name>
<dbReference type="AlphaFoldDB" id="A0A4C1VHB2"/>
<organism evidence="2 3">
    <name type="scientific">Eumeta variegata</name>
    <name type="common">Bagworm moth</name>
    <name type="synonym">Eumeta japonica</name>
    <dbReference type="NCBI Taxonomy" id="151549"/>
    <lineage>
        <taxon>Eukaryota</taxon>
        <taxon>Metazoa</taxon>
        <taxon>Ecdysozoa</taxon>
        <taxon>Arthropoda</taxon>
        <taxon>Hexapoda</taxon>
        <taxon>Insecta</taxon>
        <taxon>Pterygota</taxon>
        <taxon>Neoptera</taxon>
        <taxon>Endopterygota</taxon>
        <taxon>Lepidoptera</taxon>
        <taxon>Glossata</taxon>
        <taxon>Ditrysia</taxon>
        <taxon>Tineoidea</taxon>
        <taxon>Psychidae</taxon>
        <taxon>Oiketicinae</taxon>
        <taxon>Eumeta</taxon>
    </lineage>
</organism>
<dbReference type="EMBL" id="BGZK01000332">
    <property type="protein sequence ID" value="GBP37334.1"/>
    <property type="molecule type" value="Genomic_DNA"/>
</dbReference>
<feature type="region of interest" description="Disordered" evidence="1">
    <location>
        <begin position="52"/>
        <end position="71"/>
    </location>
</feature>
<accession>A0A4C1VHB2</accession>
<feature type="compositionally biased region" description="Polar residues" evidence="1">
    <location>
        <begin position="52"/>
        <end position="64"/>
    </location>
</feature>
<keyword evidence="3" id="KW-1185">Reference proteome</keyword>
<evidence type="ECO:0000313" key="3">
    <source>
        <dbReference type="Proteomes" id="UP000299102"/>
    </source>
</evidence>
<sequence>MSDDVRPRHILAVFLYFPPHRSIAAIDGHAVPSIYTLSNLLDKAPAAITHPSVTQSTGWSNKTRGASGRPSVRESAVEAYGPFEFNKYYKSLLAAGAFAGSDKPPDGSADWSAARSASLSTARACLMD</sequence>
<evidence type="ECO:0000256" key="1">
    <source>
        <dbReference type="SAM" id="MobiDB-lite"/>
    </source>
</evidence>
<gene>
    <name evidence="2" type="ORF">EVAR_22794_1</name>
</gene>